<gene>
    <name evidence="1" type="ORF">K437DRAFT_265561</name>
</gene>
<keyword evidence="2" id="KW-1185">Reference proteome</keyword>
<protein>
    <submittedName>
        <fullName evidence="1">Uncharacterized protein</fullName>
    </submittedName>
</protein>
<dbReference type="Proteomes" id="UP000027361">
    <property type="component" value="Unassembled WGS sequence"/>
</dbReference>
<dbReference type="OrthoDB" id="196847at2759"/>
<accession>A0A066WI40</accession>
<comment type="caution">
    <text evidence="1">The sequence shown here is derived from an EMBL/GenBank/DDBJ whole genome shotgun (WGS) entry which is preliminary data.</text>
</comment>
<reference evidence="1 2" key="1">
    <citation type="submission" date="2014-05" db="EMBL/GenBank/DDBJ databases">
        <title>Draft genome sequence of a rare smut relative, Tilletiaria anomala UBC 951.</title>
        <authorList>
            <consortium name="DOE Joint Genome Institute"/>
            <person name="Toome M."/>
            <person name="Kuo A."/>
            <person name="Henrissat B."/>
            <person name="Lipzen A."/>
            <person name="Tritt A."/>
            <person name="Yoshinaga Y."/>
            <person name="Zane M."/>
            <person name="Barry K."/>
            <person name="Grigoriev I.V."/>
            <person name="Spatafora J.W."/>
            <person name="Aimea M.C."/>
        </authorList>
    </citation>
    <scope>NUCLEOTIDE SEQUENCE [LARGE SCALE GENOMIC DNA]</scope>
    <source>
        <strain evidence="1 2">UBC 951</strain>
    </source>
</reference>
<dbReference type="EMBL" id="JMSN01000001">
    <property type="protein sequence ID" value="KDN53491.1"/>
    <property type="molecule type" value="Genomic_DNA"/>
</dbReference>
<organism evidence="1 2">
    <name type="scientific">Tilletiaria anomala (strain ATCC 24038 / CBS 436.72 / UBC 951)</name>
    <dbReference type="NCBI Taxonomy" id="1037660"/>
    <lineage>
        <taxon>Eukaryota</taxon>
        <taxon>Fungi</taxon>
        <taxon>Dikarya</taxon>
        <taxon>Basidiomycota</taxon>
        <taxon>Ustilaginomycotina</taxon>
        <taxon>Exobasidiomycetes</taxon>
        <taxon>Georgefischeriales</taxon>
        <taxon>Tilletiariaceae</taxon>
        <taxon>Tilletiaria</taxon>
    </lineage>
</organism>
<dbReference type="InParanoid" id="A0A066WI40"/>
<sequence length="79" mass="8893">MALSNFFGVAWARVEIAGMRIEGAVRPGLRKELEAIKDEREREPLFKALVDEIYECGKADSATRVLEIGTIIDPVDMRE</sequence>
<proteinExistence type="predicted"/>
<name>A0A066WI40_TILAU</name>
<dbReference type="AlphaFoldDB" id="A0A066WI40"/>
<dbReference type="STRING" id="1037660.A0A066WI40"/>
<evidence type="ECO:0000313" key="1">
    <source>
        <dbReference type="EMBL" id="KDN53491.1"/>
    </source>
</evidence>
<dbReference type="GeneID" id="25265770"/>
<dbReference type="RefSeq" id="XP_013246378.1">
    <property type="nucleotide sequence ID" value="XM_013390924.1"/>
</dbReference>
<dbReference type="Gene3D" id="3.90.226.10">
    <property type="entry name" value="2-enoyl-CoA Hydratase, Chain A, domain 1"/>
    <property type="match status" value="1"/>
</dbReference>
<dbReference type="HOGENOM" id="CLU_2607693_0_0_1"/>
<evidence type="ECO:0000313" key="2">
    <source>
        <dbReference type="Proteomes" id="UP000027361"/>
    </source>
</evidence>